<evidence type="ECO:0000256" key="2">
    <source>
        <dbReference type="ARBA" id="ARBA00022527"/>
    </source>
</evidence>
<keyword evidence="5" id="KW-0418">Kinase</keyword>
<evidence type="ECO:0000256" key="1">
    <source>
        <dbReference type="ARBA" id="ARBA00012513"/>
    </source>
</evidence>
<dbReference type="GO" id="GO:0004674">
    <property type="term" value="F:protein serine/threonine kinase activity"/>
    <property type="evidence" value="ECO:0007669"/>
    <property type="project" value="UniProtKB-KW"/>
</dbReference>
<keyword evidence="6" id="KW-0067">ATP-binding</keyword>
<comment type="catalytic activity">
    <reaction evidence="8">
        <text>L-seryl-[protein] + ATP = O-phospho-L-seryl-[protein] + ADP + H(+)</text>
        <dbReference type="Rhea" id="RHEA:17989"/>
        <dbReference type="Rhea" id="RHEA-COMP:9863"/>
        <dbReference type="Rhea" id="RHEA-COMP:11604"/>
        <dbReference type="ChEBI" id="CHEBI:15378"/>
        <dbReference type="ChEBI" id="CHEBI:29999"/>
        <dbReference type="ChEBI" id="CHEBI:30616"/>
        <dbReference type="ChEBI" id="CHEBI:83421"/>
        <dbReference type="ChEBI" id="CHEBI:456216"/>
        <dbReference type="EC" id="2.7.11.1"/>
    </reaction>
</comment>
<keyword evidence="2" id="KW-0723">Serine/threonine-protein kinase</keyword>
<dbReference type="PANTHER" id="PTHR24343:SF558">
    <property type="entry name" value="PROTEIN KINASE DOMAIN-CONTAINING PROTEIN"/>
    <property type="match status" value="1"/>
</dbReference>
<feature type="region of interest" description="Disordered" evidence="9">
    <location>
        <begin position="260"/>
        <end position="288"/>
    </location>
</feature>
<sequence length="403" mass="44637">MAKLHDDCLHSHQIEPRGPKPPSSLLGRISFPQFLKCCWSPNDDGSVSERETLLDSPLSFSEKYGTCRKILHYGSHSCVRIYAQSPPCSPYQRLYVVKVFRRSSCVAITQAHRFEQTLSSAVSHPNLLQAVDAPLNERGELCLVTDLCAGGDLNTLIATSDRNLPVRSADCFFKQIMRALSYLHDHGIAHCDIKTENILLTVNGAVKVADFGSAQWSPIDEKTAKNHGNWIRRSLLANTGQYAPPRKLLGSIAYLPPEEFSSTDGGGSSSSGGGGGGGGGDGDDDVHDHRPGDVWAAGLVYMAMRCGRLLWRMACEDEDGGYMAYIRGRQRSNGYPPIEALGEKHRCNVIYAMLHPDHSRRIEINDVLRSEWMYDVQNVLCLPEDQTWLYMLEMVHSVNKASS</sequence>
<evidence type="ECO:0000259" key="10">
    <source>
        <dbReference type="PROSITE" id="PS50011"/>
    </source>
</evidence>
<dbReference type="InterPro" id="IPR011009">
    <property type="entry name" value="Kinase-like_dom_sf"/>
</dbReference>
<dbReference type="EMBL" id="QUQM01000008">
    <property type="protein sequence ID" value="KAA8642090.1"/>
    <property type="molecule type" value="Genomic_DNA"/>
</dbReference>
<dbReference type="RefSeq" id="XP_033421452.1">
    <property type="nucleotide sequence ID" value="XM_033575597.1"/>
</dbReference>
<dbReference type="Gene3D" id="1.10.510.10">
    <property type="entry name" value="Transferase(Phosphotransferase) domain 1"/>
    <property type="match status" value="1"/>
</dbReference>
<proteinExistence type="predicted"/>
<evidence type="ECO:0000256" key="7">
    <source>
        <dbReference type="ARBA" id="ARBA00047899"/>
    </source>
</evidence>
<dbReference type="VEuPathDB" id="FungiDB:EYZ11_001213"/>
<evidence type="ECO:0000256" key="8">
    <source>
        <dbReference type="ARBA" id="ARBA00048679"/>
    </source>
</evidence>
<gene>
    <name evidence="11" type="ORF">ATNIH1004_011031</name>
</gene>
<dbReference type="GO" id="GO:0005524">
    <property type="term" value="F:ATP binding"/>
    <property type="evidence" value="ECO:0007669"/>
    <property type="project" value="UniProtKB-KW"/>
</dbReference>
<evidence type="ECO:0000256" key="5">
    <source>
        <dbReference type="ARBA" id="ARBA00022777"/>
    </source>
</evidence>
<dbReference type="GeneID" id="54333732"/>
<organism evidence="11 12">
    <name type="scientific">Aspergillus tanneri</name>
    <dbReference type="NCBI Taxonomy" id="1220188"/>
    <lineage>
        <taxon>Eukaryota</taxon>
        <taxon>Fungi</taxon>
        <taxon>Dikarya</taxon>
        <taxon>Ascomycota</taxon>
        <taxon>Pezizomycotina</taxon>
        <taxon>Eurotiomycetes</taxon>
        <taxon>Eurotiomycetidae</taxon>
        <taxon>Eurotiales</taxon>
        <taxon>Aspergillaceae</taxon>
        <taxon>Aspergillus</taxon>
        <taxon>Aspergillus subgen. Circumdati</taxon>
    </lineage>
</organism>
<evidence type="ECO:0000313" key="11">
    <source>
        <dbReference type="EMBL" id="KAA8642090.1"/>
    </source>
</evidence>
<dbReference type="GO" id="GO:0005829">
    <property type="term" value="C:cytosol"/>
    <property type="evidence" value="ECO:0007669"/>
    <property type="project" value="TreeGrafter"/>
</dbReference>
<dbReference type="Pfam" id="PF00069">
    <property type="entry name" value="Pkinase"/>
    <property type="match status" value="1"/>
</dbReference>
<evidence type="ECO:0000256" key="4">
    <source>
        <dbReference type="ARBA" id="ARBA00022741"/>
    </source>
</evidence>
<dbReference type="SUPFAM" id="SSF56112">
    <property type="entry name" value="Protein kinase-like (PK-like)"/>
    <property type="match status" value="1"/>
</dbReference>
<dbReference type="PANTHER" id="PTHR24343">
    <property type="entry name" value="SERINE/THREONINE KINASE"/>
    <property type="match status" value="1"/>
</dbReference>
<dbReference type="GO" id="GO:0030003">
    <property type="term" value="P:intracellular monoatomic cation homeostasis"/>
    <property type="evidence" value="ECO:0007669"/>
    <property type="project" value="TreeGrafter"/>
</dbReference>
<dbReference type="PROSITE" id="PS50011">
    <property type="entry name" value="PROTEIN_KINASE_DOM"/>
    <property type="match status" value="1"/>
</dbReference>
<dbReference type="AlphaFoldDB" id="A0A5M9M9D7"/>
<feature type="domain" description="Protein kinase" evidence="10">
    <location>
        <begin position="65"/>
        <end position="373"/>
    </location>
</feature>
<dbReference type="OrthoDB" id="4062651at2759"/>
<protein>
    <recommendedName>
        <fullName evidence="1">non-specific serine/threonine protein kinase</fullName>
        <ecNumber evidence="1">2.7.11.1</ecNumber>
    </recommendedName>
</protein>
<evidence type="ECO:0000256" key="3">
    <source>
        <dbReference type="ARBA" id="ARBA00022679"/>
    </source>
</evidence>
<dbReference type="InterPro" id="IPR000719">
    <property type="entry name" value="Prot_kinase_dom"/>
</dbReference>
<reference evidence="11 12" key="1">
    <citation type="submission" date="2019-08" db="EMBL/GenBank/DDBJ databases">
        <title>The genome sequence of a newly discovered highly antifungal drug resistant Aspergillus species, Aspergillus tanneri NIH 1004.</title>
        <authorList>
            <person name="Mounaud S."/>
            <person name="Singh I."/>
            <person name="Joardar V."/>
            <person name="Pakala S."/>
            <person name="Pakala S."/>
            <person name="Venepally P."/>
            <person name="Chung J.K."/>
            <person name="Losada L."/>
            <person name="Nierman W.C."/>
        </authorList>
    </citation>
    <scope>NUCLEOTIDE SEQUENCE [LARGE SCALE GENOMIC DNA]</scope>
    <source>
        <strain evidence="11 12">NIH1004</strain>
    </source>
</reference>
<comment type="catalytic activity">
    <reaction evidence="7">
        <text>L-threonyl-[protein] + ATP = O-phospho-L-threonyl-[protein] + ADP + H(+)</text>
        <dbReference type="Rhea" id="RHEA:46608"/>
        <dbReference type="Rhea" id="RHEA-COMP:11060"/>
        <dbReference type="Rhea" id="RHEA-COMP:11605"/>
        <dbReference type="ChEBI" id="CHEBI:15378"/>
        <dbReference type="ChEBI" id="CHEBI:30013"/>
        <dbReference type="ChEBI" id="CHEBI:30616"/>
        <dbReference type="ChEBI" id="CHEBI:61977"/>
        <dbReference type="ChEBI" id="CHEBI:456216"/>
        <dbReference type="EC" id="2.7.11.1"/>
    </reaction>
</comment>
<keyword evidence="3" id="KW-0808">Transferase</keyword>
<keyword evidence="4" id="KW-0547">Nucleotide-binding</keyword>
<dbReference type="EC" id="2.7.11.1" evidence="1"/>
<evidence type="ECO:0000256" key="9">
    <source>
        <dbReference type="SAM" id="MobiDB-lite"/>
    </source>
</evidence>
<name>A0A5M9M9D7_9EURO</name>
<evidence type="ECO:0000256" key="6">
    <source>
        <dbReference type="ARBA" id="ARBA00022840"/>
    </source>
</evidence>
<dbReference type="SMART" id="SM00220">
    <property type="entry name" value="S_TKc"/>
    <property type="match status" value="1"/>
</dbReference>
<dbReference type="Proteomes" id="UP000324241">
    <property type="component" value="Unassembled WGS sequence"/>
</dbReference>
<comment type="caution">
    <text evidence="11">The sequence shown here is derived from an EMBL/GenBank/DDBJ whole genome shotgun (WGS) entry which is preliminary data.</text>
</comment>
<evidence type="ECO:0000313" key="12">
    <source>
        <dbReference type="Proteomes" id="UP000324241"/>
    </source>
</evidence>
<accession>A0A5M9M9D7</accession>
<dbReference type="InterPro" id="IPR008271">
    <property type="entry name" value="Ser/Thr_kinase_AS"/>
</dbReference>
<dbReference type="PROSITE" id="PS00108">
    <property type="entry name" value="PROTEIN_KINASE_ST"/>
    <property type="match status" value="1"/>
</dbReference>
<feature type="compositionally biased region" description="Gly residues" evidence="9">
    <location>
        <begin position="264"/>
        <end position="280"/>
    </location>
</feature>